<reference evidence="1" key="1">
    <citation type="submission" date="2013-11" db="EMBL/GenBank/DDBJ databases">
        <title>Genome sequence of the fusiform rust pathogen reveals effectors for host alternation and coevolution with pine.</title>
        <authorList>
            <consortium name="DOE Joint Genome Institute"/>
            <person name="Smith K."/>
            <person name="Pendleton A."/>
            <person name="Kubisiak T."/>
            <person name="Anderson C."/>
            <person name="Salamov A."/>
            <person name="Aerts A."/>
            <person name="Riley R."/>
            <person name="Clum A."/>
            <person name="Lindquist E."/>
            <person name="Ence D."/>
            <person name="Campbell M."/>
            <person name="Kronenberg Z."/>
            <person name="Feau N."/>
            <person name="Dhillon B."/>
            <person name="Hamelin R."/>
            <person name="Burleigh J."/>
            <person name="Smith J."/>
            <person name="Yandell M."/>
            <person name="Nelson C."/>
            <person name="Grigoriev I."/>
            <person name="Davis J."/>
        </authorList>
    </citation>
    <scope>NUCLEOTIDE SEQUENCE</scope>
    <source>
        <strain evidence="1">G11</strain>
    </source>
</reference>
<comment type="caution">
    <text evidence="1">The sequence shown here is derived from an EMBL/GenBank/DDBJ whole genome shotgun (WGS) entry which is preliminary data.</text>
</comment>
<evidence type="ECO:0000313" key="2">
    <source>
        <dbReference type="Proteomes" id="UP000886653"/>
    </source>
</evidence>
<feature type="non-terminal residue" evidence="1">
    <location>
        <position position="74"/>
    </location>
</feature>
<sequence>MMCIGFKGRLRFLGSLFTVSITFLCWHSSSLVGWKKVDQRLNWNSEAGWRCVQGPVKGVWVVGIVYGYGLQEDH</sequence>
<protein>
    <submittedName>
        <fullName evidence="1">Uncharacterized protein</fullName>
    </submittedName>
</protein>
<dbReference type="Proteomes" id="UP000886653">
    <property type="component" value="Unassembled WGS sequence"/>
</dbReference>
<keyword evidence="2" id="KW-1185">Reference proteome</keyword>
<evidence type="ECO:0000313" key="1">
    <source>
        <dbReference type="EMBL" id="KAG0143807.1"/>
    </source>
</evidence>
<dbReference type="AlphaFoldDB" id="A0A9P6NGK2"/>
<accession>A0A9P6NGK2</accession>
<proteinExistence type="predicted"/>
<organism evidence="1 2">
    <name type="scientific">Cronartium quercuum f. sp. fusiforme G11</name>
    <dbReference type="NCBI Taxonomy" id="708437"/>
    <lineage>
        <taxon>Eukaryota</taxon>
        <taxon>Fungi</taxon>
        <taxon>Dikarya</taxon>
        <taxon>Basidiomycota</taxon>
        <taxon>Pucciniomycotina</taxon>
        <taxon>Pucciniomycetes</taxon>
        <taxon>Pucciniales</taxon>
        <taxon>Coleosporiaceae</taxon>
        <taxon>Cronartium</taxon>
    </lineage>
</organism>
<dbReference type="EMBL" id="MU167310">
    <property type="protein sequence ID" value="KAG0143807.1"/>
    <property type="molecule type" value="Genomic_DNA"/>
</dbReference>
<gene>
    <name evidence="1" type="ORF">CROQUDRAFT_660786</name>
</gene>
<name>A0A9P6NGK2_9BASI</name>